<evidence type="ECO:0000313" key="1">
    <source>
        <dbReference type="EMBL" id="RVU17120.1"/>
    </source>
</evidence>
<comment type="caution">
    <text evidence="1">The sequence shown here is derived from an EMBL/GenBank/DDBJ whole genome shotgun (WGS) entry which is preliminary data.</text>
</comment>
<proteinExistence type="predicted"/>
<keyword evidence="2" id="KW-1185">Reference proteome</keyword>
<dbReference type="Proteomes" id="UP000286997">
    <property type="component" value="Unassembled WGS sequence"/>
</dbReference>
<sequence length="468" mass="53234">MTHPKLVTVHGQVVSYDAGTDTLTASKDIRDRHAVRMIDIDGLAYLYFRDEKNTAVYIAFDGGATRAVATIPNRSCGFALSSHGTAFVCLEQNGLFLSAEPNGIMNLKPWMEVYERFWLLHDDSIENLLISNDWISPSLKQRIRREDVSFEANFSLRIGNFSTFLVDIAKYSYTDQARSVYLIHDKYKIERLDLFKPLLYFSAYGKDNSFILLRMCISSIENAGNYCGDYMIITNMSENYIKNILDFIDPARLHVVFVPVHDVIDMVCARFKVYDIDIISRYQPIMYCDFDIICNSSILETLIKLSSQSGISVKSEGAIDLPHYGSVLIAGDEHCKPQKLLGFNSGVIGFRNIDDVRWAFKAVIHSIYSHLRHGLARTSQEAYDQPAANYIFSKLSSYDLDVMEPFVHPWPPERNEDITGRGLVHFCGGVGADHKVNRIRSYYDHIFSTAPAVKQNRLMSSMERLIGR</sequence>
<accession>A0A3S2YQJ9</accession>
<evidence type="ECO:0000313" key="2">
    <source>
        <dbReference type="Proteomes" id="UP000286997"/>
    </source>
</evidence>
<name>A0A3S2YQJ9_9HYPH</name>
<protein>
    <recommendedName>
        <fullName evidence="3">Glycosyl transferase family 8</fullName>
    </recommendedName>
</protein>
<dbReference type="EMBL" id="SACP01000013">
    <property type="protein sequence ID" value="RVU17120.1"/>
    <property type="molecule type" value="Genomic_DNA"/>
</dbReference>
<dbReference type="Gene3D" id="3.90.550.10">
    <property type="entry name" value="Spore Coat Polysaccharide Biosynthesis Protein SpsA, Chain A"/>
    <property type="match status" value="1"/>
</dbReference>
<reference evidence="1 2" key="1">
    <citation type="submission" date="2019-01" db="EMBL/GenBank/DDBJ databases">
        <authorList>
            <person name="Chen W.-M."/>
        </authorList>
    </citation>
    <scope>NUCLEOTIDE SEQUENCE [LARGE SCALE GENOMIC DNA]</scope>
    <source>
        <strain evidence="1 2">TER-1</strain>
    </source>
</reference>
<dbReference type="SUPFAM" id="SSF53448">
    <property type="entry name" value="Nucleotide-diphospho-sugar transferases"/>
    <property type="match status" value="1"/>
</dbReference>
<dbReference type="OrthoDB" id="8064235at2"/>
<organism evidence="1 2">
    <name type="scientific">Methylobacterium oryzihabitans</name>
    <dbReference type="NCBI Taxonomy" id="2499852"/>
    <lineage>
        <taxon>Bacteria</taxon>
        <taxon>Pseudomonadati</taxon>
        <taxon>Pseudomonadota</taxon>
        <taxon>Alphaproteobacteria</taxon>
        <taxon>Hyphomicrobiales</taxon>
        <taxon>Methylobacteriaceae</taxon>
        <taxon>Methylobacterium</taxon>
    </lineage>
</organism>
<dbReference type="InterPro" id="IPR029044">
    <property type="entry name" value="Nucleotide-diphossugar_trans"/>
</dbReference>
<dbReference type="AlphaFoldDB" id="A0A3S2YQJ9"/>
<dbReference type="RefSeq" id="WP_127730294.1">
    <property type="nucleotide sequence ID" value="NZ_SACP01000013.1"/>
</dbReference>
<gene>
    <name evidence="1" type="ORF">EOE48_14520</name>
</gene>
<evidence type="ECO:0008006" key="3">
    <source>
        <dbReference type="Google" id="ProtNLM"/>
    </source>
</evidence>